<name>A0A1I1VDK1_9BURK</name>
<dbReference type="GO" id="GO:0080120">
    <property type="term" value="P:CAAX-box protein maturation"/>
    <property type="evidence" value="ECO:0007669"/>
    <property type="project" value="UniProtKB-ARBA"/>
</dbReference>
<gene>
    <name evidence="3" type="ORF">SAMN04489710_106169</name>
</gene>
<sequence>MESKQTQFPSVPQAAVLLLFGFLLRHLIDLALYDARGVLGLTGEQIMAMGMLLSNGILIALLAHFLGLGYRDIAHPAKASPAATFMLLVPPILLLLPLVLLLDGVLNAILAALLPLSAWEQQAFESMLAPTLASVVATCVLAPLFEEMLFRGILLRAFLARHPRGLAIGYSALYFGAAHMNVYQFFLAFFMGLLLGWIYERSRSLIPCIALHAAVNASMVAISAMDDPTSVLGLASATASTWAVAVAVAVAAAAAGAAALHYLLPRRADGRSADVA</sequence>
<keyword evidence="1" id="KW-0812">Transmembrane</keyword>
<dbReference type="InterPro" id="IPR052710">
    <property type="entry name" value="CAAX_protease"/>
</dbReference>
<dbReference type="PANTHER" id="PTHR36435">
    <property type="entry name" value="SLR1288 PROTEIN"/>
    <property type="match status" value="1"/>
</dbReference>
<feature type="domain" description="CAAX prenyl protease 2/Lysostaphin resistance protein A-like" evidence="2">
    <location>
        <begin position="131"/>
        <end position="217"/>
    </location>
</feature>
<dbReference type="Pfam" id="PF02517">
    <property type="entry name" value="Rce1-like"/>
    <property type="match status" value="1"/>
</dbReference>
<dbReference type="AlphaFoldDB" id="A0A1I1VDK1"/>
<protein>
    <recommendedName>
        <fullName evidence="2">CAAX prenyl protease 2/Lysostaphin resistance protein A-like domain-containing protein</fullName>
    </recommendedName>
</protein>
<accession>A0A1I1VDK1</accession>
<feature type="transmembrane region" description="Helical" evidence="1">
    <location>
        <begin position="204"/>
        <end position="222"/>
    </location>
</feature>
<feature type="transmembrane region" description="Helical" evidence="1">
    <location>
        <begin position="82"/>
        <end position="115"/>
    </location>
</feature>
<feature type="transmembrane region" description="Helical" evidence="1">
    <location>
        <begin position="46"/>
        <end position="70"/>
    </location>
</feature>
<feature type="transmembrane region" description="Helical" evidence="1">
    <location>
        <begin position="242"/>
        <end position="264"/>
    </location>
</feature>
<keyword evidence="1" id="KW-1133">Transmembrane helix</keyword>
<dbReference type="RefSeq" id="WP_092952185.1">
    <property type="nucleotide sequence ID" value="NZ_FOMQ01000006.1"/>
</dbReference>
<evidence type="ECO:0000256" key="1">
    <source>
        <dbReference type="SAM" id="Phobius"/>
    </source>
</evidence>
<dbReference type="GO" id="GO:0004175">
    <property type="term" value="F:endopeptidase activity"/>
    <property type="evidence" value="ECO:0007669"/>
    <property type="project" value="UniProtKB-ARBA"/>
</dbReference>
<dbReference type="InterPro" id="IPR003675">
    <property type="entry name" value="Rce1/LyrA-like_dom"/>
</dbReference>
<evidence type="ECO:0000313" key="3">
    <source>
        <dbReference type="EMBL" id="SFD80048.1"/>
    </source>
</evidence>
<organism evidence="3 4">
    <name type="scientific">Paracidovorax konjaci</name>
    <dbReference type="NCBI Taxonomy" id="32040"/>
    <lineage>
        <taxon>Bacteria</taxon>
        <taxon>Pseudomonadati</taxon>
        <taxon>Pseudomonadota</taxon>
        <taxon>Betaproteobacteria</taxon>
        <taxon>Burkholderiales</taxon>
        <taxon>Comamonadaceae</taxon>
        <taxon>Paracidovorax</taxon>
    </lineage>
</organism>
<reference evidence="4" key="1">
    <citation type="submission" date="2016-10" db="EMBL/GenBank/DDBJ databases">
        <authorList>
            <person name="Varghese N."/>
            <person name="Submissions S."/>
        </authorList>
    </citation>
    <scope>NUCLEOTIDE SEQUENCE [LARGE SCALE GENOMIC DNA]</scope>
    <source>
        <strain evidence="4">DSM 7481</strain>
    </source>
</reference>
<evidence type="ECO:0000313" key="4">
    <source>
        <dbReference type="Proteomes" id="UP000199517"/>
    </source>
</evidence>
<dbReference type="PANTHER" id="PTHR36435:SF1">
    <property type="entry name" value="CAAX AMINO TERMINAL PROTEASE FAMILY PROTEIN"/>
    <property type="match status" value="1"/>
</dbReference>
<dbReference type="EMBL" id="FOMQ01000006">
    <property type="protein sequence ID" value="SFD80048.1"/>
    <property type="molecule type" value="Genomic_DNA"/>
</dbReference>
<keyword evidence="4" id="KW-1185">Reference proteome</keyword>
<feature type="transmembrane region" description="Helical" evidence="1">
    <location>
        <begin position="182"/>
        <end position="199"/>
    </location>
</feature>
<evidence type="ECO:0000259" key="2">
    <source>
        <dbReference type="Pfam" id="PF02517"/>
    </source>
</evidence>
<proteinExistence type="predicted"/>
<feature type="transmembrane region" description="Helical" evidence="1">
    <location>
        <begin position="127"/>
        <end position="145"/>
    </location>
</feature>
<dbReference type="Proteomes" id="UP000199517">
    <property type="component" value="Unassembled WGS sequence"/>
</dbReference>
<dbReference type="OrthoDB" id="158986at2"/>
<dbReference type="STRING" id="32040.SAMN04489710_106169"/>
<keyword evidence="1" id="KW-0472">Membrane</keyword>